<dbReference type="Pfam" id="PF00059">
    <property type="entry name" value="Lectin_C"/>
    <property type="match status" value="1"/>
</dbReference>
<dbReference type="InterPro" id="IPR016186">
    <property type="entry name" value="C-type_lectin-like/link_sf"/>
</dbReference>
<feature type="region of interest" description="Disordered" evidence="1">
    <location>
        <begin position="120"/>
        <end position="144"/>
    </location>
</feature>
<proteinExistence type="predicted"/>
<dbReference type="InterPro" id="IPR016187">
    <property type="entry name" value="CTDL_fold"/>
</dbReference>
<evidence type="ECO:0000256" key="1">
    <source>
        <dbReference type="SAM" id="MobiDB-lite"/>
    </source>
</evidence>
<evidence type="ECO:0000259" key="2">
    <source>
        <dbReference type="PROSITE" id="PS50041"/>
    </source>
</evidence>
<dbReference type="InterPro" id="IPR050801">
    <property type="entry name" value="Ca-Dep_Lectins_ImmuneDev"/>
</dbReference>
<protein>
    <recommendedName>
        <fullName evidence="2">C-type lectin domain-containing protein</fullName>
    </recommendedName>
</protein>
<dbReference type="InParanoid" id="C3Z4V1"/>
<dbReference type="SMART" id="SM00034">
    <property type="entry name" value="CLECT"/>
    <property type="match status" value="1"/>
</dbReference>
<dbReference type="AlphaFoldDB" id="C3Z4V1"/>
<dbReference type="Gene3D" id="3.10.100.10">
    <property type="entry name" value="Mannose-Binding Protein A, subunit A"/>
    <property type="match status" value="1"/>
</dbReference>
<feature type="domain" description="C-type lectin" evidence="2">
    <location>
        <begin position="153"/>
        <end position="276"/>
    </location>
</feature>
<dbReference type="CDD" id="cd00037">
    <property type="entry name" value="CLECT"/>
    <property type="match status" value="1"/>
</dbReference>
<dbReference type="PANTHER" id="PTHR22801">
    <property type="entry name" value="LITHOSTATHINE"/>
    <property type="match status" value="1"/>
</dbReference>
<dbReference type="InterPro" id="IPR001304">
    <property type="entry name" value="C-type_lectin-like"/>
</dbReference>
<gene>
    <name evidence="3" type="ORF">BRAFLDRAFT_82101</name>
</gene>
<dbReference type="SUPFAM" id="SSF56436">
    <property type="entry name" value="C-type lectin-like"/>
    <property type="match status" value="1"/>
</dbReference>
<dbReference type="PROSITE" id="PS50041">
    <property type="entry name" value="C_TYPE_LECTIN_2"/>
    <property type="match status" value="1"/>
</dbReference>
<dbReference type="PANTHER" id="PTHR22801:SF63">
    <property type="entry name" value="C-TYPE LECTIN DOMAIN-CONTAINING PROTEIN"/>
    <property type="match status" value="1"/>
</dbReference>
<organism>
    <name type="scientific">Branchiostoma floridae</name>
    <name type="common">Florida lancelet</name>
    <name type="synonym">Amphioxus</name>
    <dbReference type="NCBI Taxonomy" id="7739"/>
    <lineage>
        <taxon>Eukaryota</taxon>
        <taxon>Metazoa</taxon>
        <taxon>Chordata</taxon>
        <taxon>Cephalochordata</taxon>
        <taxon>Leptocardii</taxon>
        <taxon>Amphioxiformes</taxon>
        <taxon>Branchiostomatidae</taxon>
        <taxon>Branchiostoma</taxon>
    </lineage>
</organism>
<name>C3Z4V1_BRAFL</name>
<accession>C3Z4V1</accession>
<dbReference type="EMBL" id="GG666582">
    <property type="protein sequence ID" value="EEN52308.1"/>
    <property type="molecule type" value="Genomic_DNA"/>
</dbReference>
<sequence length="283" mass="32075">MTSESQTYHLHMSKRTQKKCKVSCEFFILCSPASAVISNRIFTYFVSPTGKVKRIEEKFSKQYQTVEDLKSSMTKLKDTLTKSVASVFDEAKYDHLAAMMKQNSNAIHNMTDTIKALVAGQSKPKVQTTSPPRQGPMQPQPVPASNGNNEECLMQHCFKVHEARLNREQAEQTCQADGGHLVMAKSAYLYDFVVRMKNQVSRDDQFWFGAKFTDDRVWLYPDGTPVVDAVPWAQNEPNDHNNYKCSHIVFGNKNDPGRKDLVADAHCSYRLSFICERTTADGK</sequence>
<evidence type="ECO:0000313" key="3">
    <source>
        <dbReference type="EMBL" id="EEN52308.1"/>
    </source>
</evidence>
<reference evidence="3" key="1">
    <citation type="journal article" date="2008" name="Nature">
        <title>The amphioxus genome and the evolution of the chordate karyotype.</title>
        <authorList>
            <consortium name="US DOE Joint Genome Institute (JGI-PGF)"/>
            <person name="Putnam N.H."/>
            <person name="Butts T."/>
            <person name="Ferrier D.E.K."/>
            <person name="Furlong R.F."/>
            <person name="Hellsten U."/>
            <person name="Kawashima T."/>
            <person name="Robinson-Rechavi M."/>
            <person name="Shoguchi E."/>
            <person name="Terry A."/>
            <person name="Yu J.-K."/>
            <person name="Benito-Gutierrez E.L."/>
            <person name="Dubchak I."/>
            <person name="Garcia-Fernandez J."/>
            <person name="Gibson-Brown J.J."/>
            <person name="Grigoriev I.V."/>
            <person name="Horton A.C."/>
            <person name="de Jong P.J."/>
            <person name="Jurka J."/>
            <person name="Kapitonov V.V."/>
            <person name="Kohara Y."/>
            <person name="Kuroki Y."/>
            <person name="Lindquist E."/>
            <person name="Lucas S."/>
            <person name="Osoegawa K."/>
            <person name="Pennacchio L.A."/>
            <person name="Salamov A.A."/>
            <person name="Satou Y."/>
            <person name="Sauka-Spengler T."/>
            <person name="Schmutz J."/>
            <person name="Shin-I T."/>
            <person name="Toyoda A."/>
            <person name="Bronner-Fraser M."/>
            <person name="Fujiyama A."/>
            <person name="Holland L.Z."/>
            <person name="Holland P.W.H."/>
            <person name="Satoh N."/>
            <person name="Rokhsar D.S."/>
        </authorList>
    </citation>
    <scope>NUCLEOTIDE SEQUENCE [LARGE SCALE GENOMIC DNA]</scope>
    <source>
        <strain evidence="3">S238N-H82</strain>
        <tissue evidence="3">Testes</tissue>
    </source>
</reference>